<keyword evidence="1" id="KW-0472">Membrane</keyword>
<dbReference type="InterPro" id="IPR038076">
    <property type="entry name" value="MgtE_N_sf"/>
</dbReference>
<dbReference type="Gene3D" id="1.25.60.10">
    <property type="entry name" value="MgtE N-terminal domain-like"/>
    <property type="match status" value="1"/>
</dbReference>
<dbReference type="RefSeq" id="WP_090936004.1">
    <property type="nucleotide sequence ID" value="NZ_FOTS01000015.1"/>
</dbReference>
<evidence type="ECO:0000256" key="1">
    <source>
        <dbReference type="SAM" id="Phobius"/>
    </source>
</evidence>
<keyword evidence="3" id="KW-1185">Reference proteome</keyword>
<dbReference type="SUPFAM" id="SSF158791">
    <property type="entry name" value="MgtE N-terminal domain-like"/>
    <property type="match status" value="1"/>
</dbReference>
<evidence type="ECO:0000313" key="2">
    <source>
        <dbReference type="EMBL" id="SFL72144.1"/>
    </source>
</evidence>
<dbReference type="EMBL" id="FOTS01000015">
    <property type="protein sequence ID" value="SFL72144.1"/>
    <property type="molecule type" value="Genomic_DNA"/>
</dbReference>
<reference evidence="3" key="1">
    <citation type="submission" date="2016-10" db="EMBL/GenBank/DDBJ databases">
        <authorList>
            <person name="Varghese N."/>
            <person name="Submissions S."/>
        </authorList>
    </citation>
    <scope>NUCLEOTIDE SEQUENCE [LARGE SCALE GENOMIC DNA]</scope>
    <source>
        <strain evidence="3">DSM 13327</strain>
    </source>
</reference>
<accession>A0A1I4K0D2</accession>
<organism evidence="2 3">
    <name type="scientific">Pelosinus propionicus DSM 13327</name>
    <dbReference type="NCBI Taxonomy" id="1123291"/>
    <lineage>
        <taxon>Bacteria</taxon>
        <taxon>Bacillati</taxon>
        <taxon>Bacillota</taxon>
        <taxon>Negativicutes</taxon>
        <taxon>Selenomonadales</taxon>
        <taxon>Sporomusaceae</taxon>
        <taxon>Pelosinus</taxon>
    </lineage>
</organism>
<evidence type="ECO:0008006" key="4">
    <source>
        <dbReference type="Google" id="ProtNLM"/>
    </source>
</evidence>
<dbReference type="AlphaFoldDB" id="A0A1I4K0D2"/>
<sequence>MAKKVTPDSQIKINMSTPEKSKKKLGIIFKVLIAIIILLLIAAVGFALGVYLNLIDMKGMTEKWKLNEYPVVGQYFPQPKTNFETVELDEQNQVETSNETKMIPSQAVAPILSPAVPVVVDESELQKQAKIKQQEEAKRISKLARLYGGMKPDEAVVILNKLDDRSVLAILNKMEDEQVSKILPLFSPERAAILTQAMLSGGNLN</sequence>
<dbReference type="STRING" id="1123291.SAMN04490355_101523"/>
<keyword evidence="1" id="KW-0812">Transmembrane</keyword>
<gene>
    <name evidence="2" type="ORF">SAMN04490355_101523</name>
</gene>
<protein>
    <recommendedName>
        <fullName evidence="4">MgtE intracellular N domain-containing protein</fullName>
    </recommendedName>
</protein>
<keyword evidence="1" id="KW-1133">Transmembrane helix</keyword>
<feature type="transmembrane region" description="Helical" evidence="1">
    <location>
        <begin position="27"/>
        <end position="55"/>
    </location>
</feature>
<evidence type="ECO:0000313" key="3">
    <source>
        <dbReference type="Proteomes" id="UP000199520"/>
    </source>
</evidence>
<dbReference type="Proteomes" id="UP000199520">
    <property type="component" value="Unassembled WGS sequence"/>
</dbReference>
<proteinExistence type="predicted"/>
<dbReference type="OrthoDB" id="1682943at2"/>
<name>A0A1I4K0D2_9FIRM</name>